<accession>A0A2T1G373</accession>
<keyword evidence="2" id="KW-1185">Reference proteome</keyword>
<dbReference type="EMBL" id="PVWO01000350">
    <property type="protein sequence ID" value="PSB51698.1"/>
    <property type="molecule type" value="Genomic_DNA"/>
</dbReference>
<dbReference type="Proteomes" id="UP000238937">
    <property type="component" value="Unassembled WGS sequence"/>
</dbReference>
<evidence type="ECO:0000313" key="2">
    <source>
        <dbReference type="Proteomes" id="UP000238937"/>
    </source>
</evidence>
<sequence>MDRGSWIVDRGSWIVNFGTQEFCPFTHSPIHISPSPNPKAIETKSDKDVCPSSFRRQSWLLLRQC</sequence>
<organism evidence="1 2">
    <name type="scientific">Chamaesiphon polymorphus CCALA 037</name>
    <dbReference type="NCBI Taxonomy" id="2107692"/>
    <lineage>
        <taxon>Bacteria</taxon>
        <taxon>Bacillati</taxon>
        <taxon>Cyanobacteriota</taxon>
        <taxon>Cyanophyceae</taxon>
        <taxon>Gomontiellales</taxon>
        <taxon>Chamaesiphonaceae</taxon>
        <taxon>Chamaesiphon</taxon>
    </lineage>
</organism>
<evidence type="ECO:0000313" key="1">
    <source>
        <dbReference type="EMBL" id="PSB51698.1"/>
    </source>
</evidence>
<comment type="caution">
    <text evidence="1">The sequence shown here is derived from an EMBL/GenBank/DDBJ whole genome shotgun (WGS) entry which is preliminary data.</text>
</comment>
<name>A0A2T1G373_9CYAN</name>
<gene>
    <name evidence="1" type="ORF">C7B77_21330</name>
</gene>
<proteinExistence type="predicted"/>
<protein>
    <submittedName>
        <fullName evidence="1">Uncharacterized protein</fullName>
    </submittedName>
</protein>
<reference evidence="1 2" key="1">
    <citation type="submission" date="2018-03" db="EMBL/GenBank/DDBJ databases">
        <title>The ancient ancestry and fast evolution of plastids.</title>
        <authorList>
            <person name="Moore K.R."/>
            <person name="Magnabosco C."/>
            <person name="Momper L."/>
            <person name="Gold D.A."/>
            <person name="Bosak T."/>
            <person name="Fournier G.P."/>
        </authorList>
    </citation>
    <scope>NUCLEOTIDE SEQUENCE [LARGE SCALE GENOMIC DNA]</scope>
    <source>
        <strain evidence="1 2">CCALA 037</strain>
    </source>
</reference>
<dbReference type="AlphaFoldDB" id="A0A2T1G373"/>